<accession>R0K5K9</accession>
<dbReference type="RefSeq" id="XP_008024335.1">
    <property type="nucleotide sequence ID" value="XM_008026144.1"/>
</dbReference>
<proteinExistence type="predicted"/>
<dbReference type="HOGENOM" id="CLU_2518821_0_0_1"/>
<gene>
    <name evidence="1" type="ORF">SETTUDRAFT_168679</name>
</gene>
<sequence>MYPSLSRLNLVLLLLSPSLYVIRPVLLISRIPSLTVPSARLSSAQPCTLLVSPRVSPRLVLGSGRVGIFGSEAMMMMMRSRLAKY</sequence>
<evidence type="ECO:0000313" key="1">
    <source>
        <dbReference type="EMBL" id="EOA88323.1"/>
    </source>
</evidence>
<evidence type="ECO:0000313" key="2">
    <source>
        <dbReference type="Proteomes" id="UP000016935"/>
    </source>
</evidence>
<dbReference type="GeneID" id="19400627"/>
<reference evidence="1 2" key="2">
    <citation type="journal article" date="2013" name="PLoS Genet.">
        <title>Comparative genome structure, secondary metabolite, and effector coding capacity across Cochliobolus pathogens.</title>
        <authorList>
            <person name="Condon B.J."/>
            <person name="Leng Y."/>
            <person name="Wu D."/>
            <person name="Bushley K.E."/>
            <person name="Ohm R.A."/>
            <person name="Otillar R."/>
            <person name="Martin J."/>
            <person name="Schackwitz W."/>
            <person name="Grimwood J."/>
            <person name="MohdZainudin N."/>
            <person name="Xue C."/>
            <person name="Wang R."/>
            <person name="Manning V.A."/>
            <person name="Dhillon B."/>
            <person name="Tu Z.J."/>
            <person name="Steffenson B.J."/>
            <person name="Salamov A."/>
            <person name="Sun H."/>
            <person name="Lowry S."/>
            <person name="LaButti K."/>
            <person name="Han J."/>
            <person name="Copeland A."/>
            <person name="Lindquist E."/>
            <person name="Barry K."/>
            <person name="Schmutz J."/>
            <person name="Baker S.E."/>
            <person name="Ciuffetti L.M."/>
            <person name="Grigoriev I.V."/>
            <person name="Zhong S."/>
            <person name="Turgeon B.G."/>
        </authorList>
    </citation>
    <scope>NUCLEOTIDE SEQUENCE [LARGE SCALE GENOMIC DNA]</scope>
    <source>
        <strain evidence="2">28A</strain>
    </source>
</reference>
<protein>
    <submittedName>
        <fullName evidence="1">Uncharacterized protein</fullName>
    </submittedName>
</protein>
<keyword evidence="2" id="KW-1185">Reference proteome</keyword>
<organism evidence="1 2">
    <name type="scientific">Exserohilum turcicum (strain 28A)</name>
    <name type="common">Northern leaf blight fungus</name>
    <name type="synonym">Setosphaeria turcica</name>
    <dbReference type="NCBI Taxonomy" id="671987"/>
    <lineage>
        <taxon>Eukaryota</taxon>
        <taxon>Fungi</taxon>
        <taxon>Dikarya</taxon>
        <taxon>Ascomycota</taxon>
        <taxon>Pezizomycotina</taxon>
        <taxon>Dothideomycetes</taxon>
        <taxon>Pleosporomycetidae</taxon>
        <taxon>Pleosporales</taxon>
        <taxon>Pleosporineae</taxon>
        <taxon>Pleosporaceae</taxon>
        <taxon>Exserohilum</taxon>
    </lineage>
</organism>
<reference evidence="1 2" key="1">
    <citation type="journal article" date="2012" name="PLoS Pathog.">
        <title>Diverse lifestyles and strategies of plant pathogenesis encoded in the genomes of eighteen Dothideomycetes fungi.</title>
        <authorList>
            <person name="Ohm R.A."/>
            <person name="Feau N."/>
            <person name="Henrissat B."/>
            <person name="Schoch C.L."/>
            <person name="Horwitz B.A."/>
            <person name="Barry K.W."/>
            <person name="Condon B.J."/>
            <person name="Copeland A.C."/>
            <person name="Dhillon B."/>
            <person name="Glaser F."/>
            <person name="Hesse C.N."/>
            <person name="Kosti I."/>
            <person name="LaButti K."/>
            <person name="Lindquist E.A."/>
            <person name="Lucas S."/>
            <person name="Salamov A.A."/>
            <person name="Bradshaw R.E."/>
            <person name="Ciuffetti L."/>
            <person name="Hamelin R.C."/>
            <person name="Kema G.H.J."/>
            <person name="Lawrence C."/>
            <person name="Scott J.A."/>
            <person name="Spatafora J.W."/>
            <person name="Turgeon B.G."/>
            <person name="de Wit P.J.G.M."/>
            <person name="Zhong S."/>
            <person name="Goodwin S.B."/>
            <person name="Grigoriev I.V."/>
        </authorList>
    </citation>
    <scope>NUCLEOTIDE SEQUENCE [LARGE SCALE GENOMIC DNA]</scope>
    <source>
        <strain evidence="2">28A</strain>
    </source>
</reference>
<feature type="non-terminal residue" evidence="1">
    <location>
        <position position="85"/>
    </location>
</feature>
<name>R0K5K9_EXST2</name>
<dbReference type="AlphaFoldDB" id="R0K5K9"/>
<dbReference type="Proteomes" id="UP000016935">
    <property type="component" value="Unassembled WGS sequence"/>
</dbReference>
<dbReference type="EMBL" id="KB908548">
    <property type="protein sequence ID" value="EOA88323.1"/>
    <property type="molecule type" value="Genomic_DNA"/>
</dbReference>